<dbReference type="InterPro" id="IPR036291">
    <property type="entry name" value="NAD(P)-bd_dom_sf"/>
</dbReference>
<reference evidence="2 3" key="1">
    <citation type="submission" date="2019-10" db="EMBL/GenBank/DDBJ databases">
        <title>Prolixibacter strains distinguished by the presence of nitrate reductase genes were adept at nitrate-dependent anaerobic corrosion of metallic iron and carbon steel.</title>
        <authorList>
            <person name="Iino T."/>
            <person name="Shono N."/>
            <person name="Ito K."/>
            <person name="Nakamura R."/>
            <person name="Sueoka K."/>
            <person name="Harayama S."/>
            <person name="Ohkuma M."/>
        </authorList>
    </citation>
    <scope>NUCLEOTIDE SEQUENCE [LARGE SCALE GENOMIC DNA]</scope>
    <source>
        <strain evidence="2 3">JCM 13498</strain>
    </source>
</reference>
<dbReference type="InterPro" id="IPR008030">
    <property type="entry name" value="NmrA-like"/>
</dbReference>
<dbReference type="CDD" id="cd05269">
    <property type="entry name" value="TMR_SDR_a"/>
    <property type="match status" value="1"/>
</dbReference>
<evidence type="ECO:0000313" key="3">
    <source>
        <dbReference type="Proteomes" id="UP000391834"/>
    </source>
</evidence>
<evidence type="ECO:0000313" key="2">
    <source>
        <dbReference type="EMBL" id="GET34947.1"/>
    </source>
</evidence>
<organism evidence="2 3">
    <name type="scientific">Prolixibacter bellariivorans</name>
    <dbReference type="NCBI Taxonomy" id="314319"/>
    <lineage>
        <taxon>Bacteria</taxon>
        <taxon>Pseudomonadati</taxon>
        <taxon>Bacteroidota</taxon>
        <taxon>Bacteroidia</taxon>
        <taxon>Marinilabiliales</taxon>
        <taxon>Prolixibacteraceae</taxon>
        <taxon>Prolixibacter</taxon>
    </lineage>
</organism>
<dbReference type="SUPFAM" id="SSF51735">
    <property type="entry name" value="NAD(P)-binding Rossmann-fold domains"/>
    <property type="match status" value="1"/>
</dbReference>
<evidence type="ECO:0000259" key="1">
    <source>
        <dbReference type="Pfam" id="PF05368"/>
    </source>
</evidence>
<dbReference type="RefSeq" id="WP_025865227.1">
    <property type="nucleotide sequence ID" value="NZ_BLAX01000001.1"/>
</dbReference>
<dbReference type="Proteomes" id="UP000391834">
    <property type="component" value="Unassembled WGS sequence"/>
</dbReference>
<dbReference type="PANTHER" id="PTHR47129:SF1">
    <property type="entry name" value="NMRA-LIKE DOMAIN-CONTAINING PROTEIN"/>
    <property type="match status" value="1"/>
</dbReference>
<dbReference type="OrthoDB" id="9780595at2"/>
<dbReference type="Pfam" id="PF05368">
    <property type="entry name" value="NmrA"/>
    <property type="match status" value="1"/>
</dbReference>
<sequence length="293" mass="31893">MANILITGATGQLGQKVVKSLLSRTEASNIAAMVRNPEKEEAVDIAGRGVELRKADYGDYESLVKAFQGISKLYFVSGSDIPHRLPQHENVVKAAVEAGVGHVVYTSFERINETETSPIAMVAEAHIKTEAWLKSSGITYTILKQNLYLDMLPMYLGEKVMETGVIYLPAGNGKTGFVSRKDMANLAAEILTSKGHENKSYDVTAEKAYSFAEVAEELSGITGKSIQYVSPSLEEYNNTLTKAGVPAQFIALFAGFAQGIAQGEFEQTSDIIFRVTGKHPVSVPEFLRQVYKG</sequence>
<proteinExistence type="predicted"/>
<accession>A0A5M4B5F6</accession>
<dbReference type="InterPro" id="IPR052718">
    <property type="entry name" value="NmrA-type_oxidoreductase"/>
</dbReference>
<dbReference type="AlphaFoldDB" id="A0A5M4B5F6"/>
<feature type="domain" description="NmrA-like" evidence="1">
    <location>
        <begin position="3"/>
        <end position="249"/>
    </location>
</feature>
<dbReference type="Gene3D" id="3.90.25.10">
    <property type="entry name" value="UDP-galactose 4-epimerase, domain 1"/>
    <property type="match status" value="1"/>
</dbReference>
<protein>
    <submittedName>
        <fullName evidence="2">NAD(P)-dependent oxidoreductase</fullName>
    </submittedName>
</protein>
<name>A0A5M4B5F6_9BACT</name>
<dbReference type="Gene3D" id="3.40.50.720">
    <property type="entry name" value="NAD(P)-binding Rossmann-like Domain"/>
    <property type="match status" value="1"/>
</dbReference>
<keyword evidence="3" id="KW-1185">Reference proteome</keyword>
<dbReference type="EMBL" id="BLAX01000001">
    <property type="protein sequence ID" value="GET34947.1"/>
    <property type="molecule type" value="Genomic_DNA"/>
</dbReference>
<gene>
    <name evidence="2" type="primary">ytfG</name>
    <name evidence="2" type="ORF">PbJCM13498_38100</name>
</gene>
<comment type="caution">
    <text evidence="2">The sequence shown here is derived from an EMBL/GenBank/DDBJ whole genome shotgun (WGS) entry which is preliminary data.</text>
</comment>
<dbReference type="PANTHER" id="PTHR47129">
    <property type="entry name" value="QUINONE OXIDOREDUCTASE 2"/>
    <property type="match status" value="1"/>
</dbReference>